<evidence type="ECO:0000256" key="6">
    <source>
        <dbReference type="ARBA" id="ARBA00047615"/>
    </source>
</evidence>
<evidence type="ECO:0000256" key="3">
    <source>
        <dbReference type="ARBA" id="ARBA00022741"/>
    </source>
</evidence>
<evidence type="ECO:0000256" key="1">
    <source>
        <dbReference type="ARBA" id="ARBA00009427"/>
    </source>
</evidence>
<comment type="catalytic activity">
    <reaction evidence="7 8">
        <text>CMP + ATP = CDP + ADP</text>
        <dbReference type="Rhea" id="RHEA:11600"/>
        <dbReference type="ChEBI" id="CHEBI:30616"/>
        <dbReference type="ChEBI" id="CHEBI:58069"/>
        <dbReference type="ChEBI" id="CHEBI:60377"/>
        <dbReference type="ChEBI" id="CHEBI:456216"/>
        <dbReference type="EC" id="2.7.4.25"/>
    </reaction>
</comment>
<dbReference type="InterPro" id="IPR011994">
    <property type="entry name" value="Cytidylate_kinase_dom"/>
</dbReference>
<evidence type="ECO:0000256" key="8">
    <source>
        <dbReference type="HAMAP-Rule" id="MF_00238"/>
    </source>
</evidence>
<dbReference type="GO" id="GO:0005829">
    <property type="term" value="C:cytosol"/>
    <property type="evidence" value="ECO:0007669"/>
    <property type="project" value="TreeGrafter"/>
</dbReference>
<comment type="catalytic activity">
    <reaction evidence="6 8">
        <text>dCMP + ATP = dCDP + ADP</text>
        <dbReference type="Rhea" id="RHEA:25094"/>
        <dbReference type="ChEBI" id="CHEBI:30616"/>
        <dbReference type="ChEBI" id="CHEBI:57566"/>
        <dbReference type="ChEBI" id="CHEBI:58593"/>
        <dbReference type="ChEBI" id="CHEBI:456216"/>
        <dbReference type="EC" id="2.7.4.25"/>
    </reaction>
</comment>
<evidence type="ECO:0000313" key="10">
    <source>
        <dbReference type="EMBL" id="SMS14217.1"/>
    </source>
</evidence>
<dbReference type="GO" id="GO:0036430">
    <property type="term" value="F:CMP kinase activity"/>
    <property type="evidence" value="ECO:0007669"/>
    <property type="project" value="RHEA"/>
</dbReference>
<dbReference type="NCBIfam" id="TIGR00017">
    <property type="entry name" value="cmk"/>
    <property type="match status" value="1"/>
</dbReference>
<dbReference type="GO" id="GO:0015949">
    <property type="term" value="P:nucleobase-containing small molecule interconversion"/>
    <property type="evidence" value="ECO:0007669"/>
    <property type="project" value="TreeGrafter"/>
</dbReference>
<dbReference type="PANTHER" id="PTHR21299">
    <property type="entry name" value="CYTIDYLATE KINASE/PANTOATE-BETA-ALANINE LIGASE"/>
    <property type="match status" value="1"/>
</dbReference>
<accession>A0A1Y6JW89</accession>
<evidence type="ECO:0000256" key="4">
    <source>
        <dbReference type="ARBA" id="ARBA00022777"/>
    </source>
</evidence>
<dbReference type="InterPro" id="IPR027417">
    <property type="entry name" value="P-loop_NTPase"/>
</dbReference>
<keyword evidence="3 8" id="KW-0547">Nucleotide-binding</keyword>
<dbReference type="RefSeq" id="WP_087741957.1">
    <property type="nucleotide sequence ID" value="NZ_LT854705.1"/>
</dbReference>
<sequence>MAKQGLQVAIDGPASAGKSTVAKIVAQRFHYIYCDTGAMYRAITWKALQAGADLDDEATIKQLLDQITIRFEPGTPTQKVFVDDTEVTLAIRQPDVTNSVSQVSALPAIRTELTARQRQIADAGGIVMDGRDIGSTVLPHAEVKIFMVASVEERAQRRLKDNAAKGITTPLATLKHEIEERDRKDSTRKVSPLTQAADAIRLDTTSLSIEQVADRIAEIIKEKEMPQFSSQVQR</sequence>
<protein>
    <recommendedName>
        <fullName evidence="8">Cytidylate kinase</fullName>
        <shortName evidence="8">CK</shortName>
        <ecNumber evidence="8">2.7.4.25</ecNumber>
    </recommendedName>
    <alternativeName>
        <fullName evidence="8">Cytidine monophosphate kinase</fullName>
        <shortName evidence="8">CMP kinase</shortName>
    </alternativeName>
</protein>
<keyword evidence="8" id="KW-0963">Cytoplasm</keyword>
<reference evidence="11" key="1">
    <citation type="submission" date="2017-05" db="EMBL/GenBank/DDBJ databases">
        <authorList>
            <person name="Papadimitriou K."/>
        </authorList>
    </citation>
    <scope>NUCLEOTIDE SEQUENCE [LARGE SCALE GENOMIC DNA]</scope>
    <source>
        <strain evidence="11">ACA-DC 3411</strain>
    </source>
</reference>
<feature type="domain" description="Cytidylate kinase" evidence="9">
    <location>
        <begin position="8"/>
        <end position="221"/>
    </location>
</feature>
<comment type="subcellular location">
    <subcellularLocation>
        <location evidence="8">Cytoplasm</location>
    </subcellularLocation>
</comment>
<evidence type="ECO:0000256" key="5">
    <source>
        <dbReference type="ARBA" id="ARBA00022840"/>
    </source>
</evidence>
<feature type="binding site" evidence="8">
    <location>
        <begin position="12"/>
        <end position="20"/>
    </location>
    <ligand>
        <name>ATP</name>
        <dbReference type="ChEBI" id="CHEBI:30616"/>
    </ligand>
</feature>
<dbReference type="Proteomes" id="UP000195412">
    <property type="component" value="Chromosome I"/>
</dbReference>
<evidence type="ECO:0000259" key="9">
    <source>
        <dbReference type="Pfam" id="PF02224"/>
    </source>
</evidence>
<dbReference type="KEGG" id="lzy:LZ3411_1167"/>
<keyword evidence="2 8" id="KW-0808">Transferase</keyword>
<dbReference type="GO" id="GO:0036431">
    <property type="term" value="F:dCMP kinase activity"/>
    <property type="evidence" value="ECO:0007669"/>
    <property type="project" value="InterPro"/>
</dbReference>
<dbReference type="GO" id="GO:0006220">
    <property type="term" value="P:pyrimidine nucleotide metabolic process"/>
    <property type="evidence" value="ECO:0007669"/>
    <property type="project" value="UniProtKB-UniRule"/>
</dbReference>
<gene>
    <name evidence="8" type="primary">cmk</name>
    <name evidence="10" type="ORF">LZ3411_1167</name>
</gene>
<dbReference type="Pfam" id="PF02224">
    <property type="entry name" value="Cytidylate_kin"/>
    <property type="match status" value="1"/>
</dbReference>
<evidence type="ECO:0000313" key="11">
    <source>
        <dbReference type="Proteomes" id="UP000195412"/>
    </source>
</evidence>
<dbReference type="HAMAP" id="MF_00238">
    <property type="entry name" value="Cytidyl_kinase_type1"/>
    <property type="match status" value="1"/>
</dbReference>
<dbReference type="GO" id="GO:0005524">
    <property type="term" value="F:ATP binding"/>
    <property type="evidence" value="ECO:0007669"/>
    <property type="project" value="UniProtKB-UniRule"/>
</dbReference>
<dbReference type="PANTHER" id="PTHR21299:SF2">
    <property type="entry name" value="CYTIDYLATE KINASE"/>
    <property type="match status" value="1"/>
</dbReference>
<dbReference type="EMBL" id="LT854705">
    <property type="protein sequence ID" value="SMS14217.1"/>
    <property type="molecule type" value="Genomic_DNA"/>
</dbReference>
<proteinExistence type="inferred from homology"/>
<dbReference type="EC" id="2.7.4.25" evidence="8"/>
<evidence type="ECO:0000256" key="2">
    <source>
        <dbReference type="ARBA" id="ARBA00022679"/>
    </source>
</evidence>
<organism evidence="10 11">
    <name type="scientific">Levilactobacillus zymae</name>
    <dbReference type="NCBI Taxonomy" id="267363"/>
    <lineage>
        <taxon>Bacteria</taxon>
        <taxon>Bacillati</taxon>
        <taxon>Bacillota</taxon>
        <taxon>Bacilli</taxon>
        <taxon>Lactobacillales</taxon>
        <taxon>Lactobacillaceae</taxon>
        <taxon>Levilactobacillus</taxon>
    </lineage>
</organism>
<dbReference type="Gene3D" id="3.40.50.300">
    <property type="entry name" value="P-loop containing nucleotide triphosphate hydrolases"/>
    <property type="match status" value="1"/>
</dbReference>
<keyword evidence="4 8" id="KW-0418">Kinase</keyword>
<dbReference type="InterPro" id="IPR003136">
    <property type="entry name" value="Cytidylate_kin"/>
</dbReference>
<dbReference type="CDD" id="cd02020">
    <property type="entry name" value="CMPK"/>
    <property type="match status" value="1"/>
</dbReference>
<dbReference type="SUPFAM" id="SSF52540">
    <property type="entry name" value="P-loop containing nucleoside triphosphate hydrolases"/>
    <property type="match status" value="1"/>
</dbReference>
<comment type="similarity">
    <text evidence="1 8">Belongs to the cytidylate kinase family. Type 1 subfamily.</text>
</comment>
<keyword evidence="5 8" id="KW-0067">ATP-binding</keyword>
<name>A0A1Y6JW89_9LACO</name>
<dbReference type="AlphaFoldDB" id="A0A1Y6JW89"/>
<evidence type="ECO:0000256" key="7">
    <source>
        <dbReference type="ARBA" id="ARBA00048478"/>
    </source>
</evidence>